<keyword evidence="4 9" id="KW-0378">Hydrolase</keyword>
<dbReference type="Gene3D" id="1.10.3210.10">
    <property type="entry name" value="Hypothetical protein af1432"/>
    <property type="match status" value="1"/>
</dbReference>
<dbReference type="GO" id="GO:0004309">
    <property type="term" value="F:exopolyphosphatase activity"/>
    <property type="evidence" value="ECO:0007669"/>
    <property type="project" value="UniProtKB-EC"/>
</dbReference>
<evidence type="ECO:0000256" key="2">
    <source>
        <dbReference type="ARBA" id="ARBA00012451"/>
    </source>
</evidence>
<evidence type="ECO:0000256" key="1">
    <source>
        <dbReference type="ARBA" id="ARBA00007125"/>
    </source>
</evidence>
<evidence type="ECO:0000256" key="4">
    <source>
        <dbReference type="ARBA" id="ARBA00022801"/>
    </source>
</evidence>
<dbReference type="InterPro" id="IPR050273">
    <property type="entry name" value="GppA/Ppx_hydrolase"/>
</dbReference>
<dbReference type="KEGG" id="usu:LVJ78_06360"/>
<dbReference type="InterPro" id="IPR022371">
    <property type="entry name" value="Exopolyphosphatase"/>
</dbReference>
<dbReference type="AlphaFoldDB" id="A0AAE9GSI4"/>
<protein>
    <recommendedName>
        <fullName evidence="3">Exopolyphosphatase</fullName>
        <ecNumber evidence="2">3.6.1.11</ecNumber>
    </recommendedName>
</protein>
<evidence type="ECO:0000313" key="8">
    <source>
        <dbReference type="EMBL" id="TCP02378.1"/>
    </source>
</evidence>
<reference evidence="9" key="2">
    <citation type="submission" date="2021-12" db="EMBL/GenBank/DDBJ databases">
        <authorList>
            <person name="Veyrier F.J."/>
        </authorList>
    </citation>
    <scope>NUCLEOTIDE SEQUENCE</scope>
    <source>
        <strain evidence="9">1258/02</strain>
    </source>
</reference>
<dbReference type="InterPro" id="IPR043129">
    <property type="entry name" value="ATPase_NBD"/>
</dbReference>
<name>A0AAE9GSI4_9NEIS</name>
<dbReference type="EC" id="3.6.1.11" evidence="2"/>
<dbReference type="GO" id="GO:0006793">
    <property type="term" value="P:phosphorus metabolic process"/>
    <property type="evidence" value="ECO:0007669"/>
    <property type="project" value="InterPro"/>
</dbReference>
<keyword evidence="10" id="KW-1185">Reference proteome</keyword>
<dbReference type="PANTHER" id="PTHR30005:SF0">
    <property type="entry name" value="RETROGRADE REGULATION PROTEIN 2"/>
    <property type="match status" value="1"/>
</dbReference>
<dbReference type="Proteomes" id="UP000294721">
    <property type="component" value="Unassembled WGS sequence"/>
</dbReference>
<dbReference type="Proteomes" id="UP000829756">
    <property type="component" value="Chromosome"/>
</dbReference>
<evidence type="ECO:0000259" key="6">
    <source>
        <dbReference type="Pfam" id="PF02541"/>
    </source>
</evidence>
<evidence type="ECO:0000256" key="3">
    <source>
        <dbReference type="ARBA" id="ARBA00020416"/>
    </source>
</evidence>
<dbReference type="EMBL" id="CP091507">
    <property type="protein sequence ID" value="UOO78351.1"/>
    <property type="molecule type" value="Genomic_DNA"/>
</dbReference>
<dbReference type="Pfam" id="PF21447">
    <property type="entry name" value="Ppx-GppA_III"/>
    <property type="match status" value="1"/>
</dbReference>
<dbReference type="Gene3D" id="3.30.420.150">
    <property type="entry name" value="Exopolyphosphatase. Domain 2"/>
    <property type="match status" value="1"/>
</dbReference>
<gene>
    <name evidence="9" type="primary">ppx</name>
    <name evidence="8" type="ORF">EV680_1243</name>
    <name evidence="9" type="ORF">LVJ78_06360</name>
</gene>
<dbReference type="InterPro" id="IPR003695">
    <property type="entry name" value="Ppx_GppA_N"/>
</dbReference>
<feature type="domain" description="Ppx/GppA phosphatase N-terminal" evidence="6">
    <location>
        <begin position="26"/>
        <end position="303"/>
    </location>
</feature>
<dbReference type="CDD" id="cd24053">
    <property type="entry name" value="ASKHA_NBD_EcPPX-GppA-like"/>
    <property type="match status" value="1"/>
</dbReference>
<dbReference type="SUPFAM" id="SSF53067">
    <property type="entry name" value="Actin-like ATPase domain"/>
    <property type="match status" value="2"/>
</dbReference>
<dbReference type="NCBIfam" id="TIGR03706">
    <property type="entry name" value="exo_poly_only"/>
    <property type="match status" value="1"/>
</dbReference>
<accession>A0AAE9GSI4</accession>
<organism evidence="9 11">
    <name type="scientific">Uruburuella suis</name>
    <dbReference type="NCBI Taxonomy" id="252130"/>
    <lineage>
        <taxon>Bacteria</taxon>
        <taxon>Pseudomonadati</taxon>
        <taxon>Pseudomonadota</taxon>
        <taxon>Betaproteobacteria</taxon>
        <taxon>Neisseriales</taxon>
        <taxon>Neisseriaceae</taxon>
        <taxon>Uruburuella</taxon>
    </lineage>
</organism>
<dbReference type="RefSeq" id="WP_132954376.1">
    <property type="nucleotide sequence ID" value="NZ_CP091507.1"/>
</dbReference>
<reference evidence="9" key="3">
    <citation type="journal article" date="2022" name="Res Sq">
        <title>Evolution of multicellular longitudinally dividing oral cavity symbionts (Neisseriaceae).</title>
        <authorList>
            <person name="Nyongesa S."/>
            <person name="Weber P."/>
            <person name="Bernet E."/>
            <person name="Pullido F."/>
            <person name="Nieckarz M."/>
            <person name="Delaby M."/>
            <person name="Nieves C."/>
            <person name="Viehboeck T."/>
            <person name="Krause N."/>
            <person name="Rivera-Millot A."/>
            <person name="Nakamura A."/>
            <person name="Vischer N."/>
            <person name="VanNieuwenhze M."/>
            <person name="Brun Y."/>
            <person name="Cava F."/>
            <person name="Bulgheresi S."/>
            <person name="Veyrier F."/>
        </authorList>
    </citation>
    <scope>NUCLEOTIDE SEQUENCE</scope>
    <source>
        <strain evidence="9">1258/02</strain>
    </source>
</reference>
<dbReference type="FunFam" id="3.30.420.40:FF:000023">
    <property type="entry name" value="Guanosine-5'-triphosphate,3'-diphosphate pyrophosphatase"/>
    <property type="match status" value="1"/>
</dbReference>
<feature type="domain" description="Ppx/GppA phosphatase C-terminal" evidence="7">
    <location>
        <begin position="312"/>
        <end position="487"/>
    </location>
</feature>
<evidence type="ECO:0000313" key="11">
    <source>
        <dbReference type="Proteomes" id="UP000829756"/>
    </source>
</evidence>
<evidence type="ECO:0000256" key="5">
    <source>
        <dbReference type="ARBA" id="ARBA00047607"/>
    </source>
</evidence>
<dbReference type="Pfam" id="PF02541">
    <property type="entry name" value="Ppx-GppA"/>
    <property type="match status" value="1"/>
</dbReference>
<dbReference type="EMBL" id="SLXE01000024">
    <property type="protein sequence ID" value="TCP02378.1"/>
    <property type="molecule type" value="Genomic_DNA"/>
</dbReference>
<comment type="similarity">
    <text evidence="1">Belongs to the GppA/Ppx family.</text>
</comment>
<dbReference type="Gene3D" id="3.30.420.40">
    <property type="match status" value="1"/>
</dbReference>
<evidence type="ECO:0000259" key="7">
    <source>
        <dbReference type="Pfam" id="PF21447"/>
    </source>
</evidence>
<dbReference type="FunFam" id="3.30.420.150:FF:000001">
    <property type="entry name" value="Guanosine-5'-triphosphate,3'-diphosphate pyrophosphatase"/>
    <property type="match status" value="1"/>
</dbReference>
<sequence>MTAIAPPNVLASVDLGSNSFRLQVCENINGQLKIIDSFKQMVRFAAGLDEHKNLDQASQERALNCLEKFGERLRKFPPEQVRVVATNTFRVAKNINEFIPKAEAALGFPIEVIAGREEARLIYTGVVHTLPPNGDKMLVIDIGGGSTEFVIGSDLQPTDTESLPLGCVTYSMRFFQGKIGQKDFQAATTAARNEIQRISKLLKRTGWDFAVGTSGSAKSIRDVIAAEYGDDEEITYAGMQKIAARIIEAGGTKKARFEGLKPDRIEVFAGGLAVMMAAFEELDIKKMMVTDAALRDGVFYDFIGRQLNEDMRDQTTAQFQQRYHVSLNQARRVADTARQFMESICLAHNTPVQELAYWQQYVNWAGLLHEIGVDIAHTSYHKHSAYILENADMPGFSRKEQTILSQLVLGHRGDVRKMSEIIGNNQMMWFAVLSLRLAALFCRARLPVTLPPFTRLRLEPGNKGFSLCISQSWLDEHPLVAGALEYESEQWQKINMPFTVVPQ</sequence>
<evidence type="ECO:0000313" key="10">
    <source>
        <dbReference type="Proteomes" id="UP000294721"/>
    </source>
</evidence>
<dbReference type="PANTHER" id="PTHR30005">
    <property type="entry name" value="EXOPOLYPHOSPHATASE"/>
    <property type="match status" value="1"/>
</dbReference>
<dbReference type="PIRSF" id="PIRSF001267">
    <property type="entry name" value="Pyrophosphatase_GppA_Ppx"/>
    <property type="match status" value="1"/>
</dbReference>
<dbReference type="InterPro" id="IPR048950">
    <property type="entry name" value="Ppx_GppA_C"/>
</dbReference>
<dbReference type="SUPFAM" id="SSF109604">
    <property type="entry name" value="HD-domain/PDEase-like"/>
    <property type="match status" value="1"/>
</dbReference>
<comment type="catalytic activity">
    <reaction evidence="5">
        <text>[phosphate](n) + H2O = [phosphate](n-1) + phosphate + H(+)</text>
        <dbReference type="Rhea" id="RHEA:21528"/>
        <dbReference type="Rhea" id="RHEA-COMP:9859"/>
        <dbReference type="Rhea" id="RHEA-COMP:14279"/>
        <dbReference type="ChEBI" id="CHEBI:15377"/>
        <dbReference type="ChEBI" id="CHEBI:15378"/>
        <dbReference type="ChEBI" id="CHEBI:16838"/>
        <dbReference type="ChEBI" id="CHEBI:43474"/>
        <dbReference type="EC" id="3.6.1.11"/>
    </reaction>
</comment>
<reference evidence="8 10" key="1">
    <citation type="submission" date="2019-03" db="EMBL/GenBank/DDBJ databases">
        <title>Genomic Encyclopedia of Type Strains, Phase IV (KMG-IV): sequencing the most valuable type-strain genomes for metagenomic binning, comparative biology and taxonomic classification.</title>
        <authorList>
            <person name="Goeker M."/>
        </authorList>
    </citation>
    <scope>NUCLEOTIDE SEQUENCE [LARGE SCALE GENOMIC DNA]</scope>
    <source>
        <strain evidence="8 10">DSM 17474</strain>
    </source>
</reference>
<evidence type="ECO:0000313" key="9">
    <source>
        <dbReference type="EMBL" id="UOO78351.1"/>
    </source>
</evidence>
<dbReference type="InterPro" id="IPR030673">
    <property type="entry name" value="PyroPPase_GppA_Ppx"/>
</dbReference>
<proteinExistence type="inferred from homology"/>